<accession>A0A9Q9ICH2</accession>
<reference evidence="2" key="1">
    <citation type="submission" date="2021-04" db="EMBL/GenBank/DDBJ databases">
        <title>Dactylosporangium aurantiacum NRRL B-8018 full assembly.</title>
        <authorList>
            <person name="Hartkoorn R.C."/>
            <person name="Beaudoing E."/>
            <person name="Hot D."/>
        </authorList>
    </citation>
    <scope>NUCLEOTIDE SEQUENCE</scope>
    <source>
        <strain evidence="2">NRRL B-8018</strain>
    </source>
</reference>
<evidence type="ECO:0000313" key="2">
    <source>
        <dbReference type="EMBL" id="UWZ53849.1"/>
    </source>
</evidence>
<keyword evidence="3" id="KW-1185">Reference proteome</keyword>
<keyword evidence="1" id="KW-0812">Transmembrane</keyword>
<name>A0A9Q9ICH2_9ACTN</name>
<organism evidence="2 3">
    <name type="scientific">Dactylosporangium aurantiacum</name>
    <dbReference type="NCBI Taxonomy" id="35754"/>
    <lineage>
        <taxon>Bacteria</taxon>
        <taxon>Bacillati</taxon>
        <taxon>Actinomycetota</taxon>
        <taxon>Actinomycetes</taxon>
        <taxon>Micromonosporales</taxon>
        <taxon>Micromonosporaceae</taxon>
        <taxon>Dactylosporangium</taxon>
    </lineage>
</organism>
<dbReference type="Proteomes" id="UP001058003">
    <property type="component" value="Chromosome"/>
</dbReference>
<gene>
    <name evidence="2" type="ORF">Daura_46380</name>
</gene>
<proteinExistence type="predicted"/>
<feature type="transmembrane region" description="Helical" evidence="1">
    <location>
        <begin position="16"/>
        <end position="36"/>
    </location>
</feature>
<dbReference type="EMBL" id="CP073767">
    <property type="protein sequence ID" value="UWZ53849.1"/>
    <property type="molecule type" value="Genomic_DNA"/>
</dbReference>
<dbReference type="AlphaFoldDB" id="A0A9Q9ICH2"/>
<evidence type="ECO:0000256" key="1">
    <source>
        <dbReference type="SAM" id="Phobius"/>
    </source>
</evidence>
<dbReference type="RefSeq" id="WP_052388343.1">
    <property type="nucleotide sequence ID" value="NZ_CP073767.1"/>
</dbReference>
<dbReference type="KEGG" id="daur:Daura_46380"/>
<protein>
    <submittedName>
        <fullName evidence="2">Uncharacterized protein</fullName>
    </submittedName>
</protein>
<sequence>MDAALQDLAHGMREALAIWAALLAAVVITFAILSFLSKRQDAPRGPSWWVRLRKAVRDPEAARERRLALEQREAEVRELQRYRDELAVAASRTSVVAARRREEWEAAQRTRDAAWRAYEEAEQAVRRLERANAFPLPEDDPATRRQHLVRMVNAAHQRGEISAAHLADALMHRNGWDPTEHPFAQQLRLRRLVRDRLFRAYQQASTLEQETAAAADLAASSKRSLDDEAFSATLQASLRATQQAEAAPRLQSLTPSSVRF</sequence>
<dbReference type="OrthoDB" id="3297285at2"/>
<keyword evidence="1" id="KW-1133">Transmembrane helix</keyword>
<keyword evidence="1" id="KW-0472">Membrane</keyword>
<evidence type="ECO:0000313" key="3">
    <source>
        <dbReference type="Proteomes" id="UP001058003"/>
    </source>
</evidence>